<evidence type="ECO:0000313" key="2">
    <source>
        <dbReference type="Proteomes" id="UP000321570"/>
    </source>
</evidence>
<dbReference type="EMBL" id="CABIJS010000701">
    <property type="protein sequence ID" value="VUZ56255.1"/>
    <property type="molecule type" value="Genomic_DNA"/>
</dbReference>
<gene>
    <name evidence="1" type="ORF">WMSIL1_LOCUS13972</name>
</gene>
<keyword evidence="2" id="KW-1185">Reference proteome</keyword>
<sequence length="114" mass="13065">MIVSRIVIQFSSTQFHHMCHCLNISHLHLNSPSKFSSLKEQHVSYFKRHLVPQREDTVEEILNTLHFSTDNATSSFTWSQSLESPYEGKTKTSHSESIVTARCDNMLSDVNVNV</sequence>
<dbReference type="Proteomes" id="UP000321570">
    <property type="component" value="Unassembled WGS sequence"/>
</dbReference>
<reference evidence="1 2" key="1">
    <citation type="submission" date="2019-07" db="EMBL/GenBank/DDBJ databases">
        <authorList>
            <person name="Jastrzebski P J."/>
            <person name="Paukszto L."/>
            <person name="Jastrzebski P J."/>
        </authorList>
    </citation>
    <scope>NUCLEOTIDE SEQUENCE [LARGE SCALE GENOMIC DNA]</scope>
    <source>
        <strain evidence="1 2">WMS-il1</strain>
    </source>
</reference>
<dbReference type="AlphaFoldDB" id="A0A564Z9S6"/>
<name>A0A564Z9S6_HYMDI</name>
<accession>A0A564Z9S6</accession>
<organism evidence="1 2">
    <name type="scientific">Hymenolepis diminuta</name>
    <name type="common">Rat tapeworm</name>
    <dbReference type="NCBI Taxonomy" id="6216"/>
    <lineage>
        <taxon>Eukaryota</taxon>
        <taxon>Metazoa</taxon>
        <taxon>Spiralia</taxon>
        <taxon>Lophotrochozoa</taxon>
        <taxon>Platyhelminthes</taxon>
        <taxon>Cestoda</taxon>
        <taxon>Eucestoda</taxon>
        <taxon>Cyclophyllidea</taxon>
        <taxon>Hymenolepididae</taxon>
        <taxon>Hymenolepis</taxon>
    </lineage>
</organism>
<protein>
    <submittedName>
        <fullName evidence="1">Uncharacterized protein</fullName>
    </submittedName>
</protein>
<proteinExistence type="predicted"/>
<evidence type="ECO:0000313" key="1">
    <source>
        <dbReference type="EMBL" id="VUZ56255.1"/>
    </source>
</evidence>